<comment type="caution">
    <text evidence="2">The sequence shown here is derived from an EMBL/GenBank/DDBJ whole genome shotgun (WGS) entry which is preliminary data.</text>
</comment>
<accession>A0A840PBZ6</accession>
<proteinExistence type="predicted"/>
<evidence type="ECO:0000256" key="1">
    <source>
        <dbReference type="SAM" id="MobiDB-lite"/>
    </source>
</evidence>
<evidence type="ECO:0000313" key="2">
    <source>
        <dbReference type="EMBL" id="MBB5136772.1"/>
    </source>
</evidence>
<evidence type="ECO:0000313" key="3">
    <source>
        <dbReference type="Proteomes" id="UP000578449"/>
    </source>
</evidence>
<dbReference type="AlphaFoldDB" id="A0A840PBZ6"/>
<gene>
    <name evidence="2" type="ORF">HNP84_006523</name>
</gene>
<dbReference type="EMBL" id="JACHGN010000015">
    <property type="protein sequence ID" value="MBB5136772.1"/>
    <property type="molecule type" value="Genomic_DNA"/>
</dbReference>
<reference evidence="2 3" key="1">
    <citation type="submission" date="2020-08" db="EMBL/GenBank/DDBJ databases">
        <title>Genomic Encyclopedia of Type Strains, Phase IV (KMG-IV): sequencing the most valuable type-strain genomes for metagenomic binning, comparative biology and taxonomic classification.</title>
        <authorList>
            <person name="Goeker M."/>
        </authorList>
    </citation>
    <scope>NUCLEOTIDE SEQUENCE [LARGE SCALE GENOMIC DNA]</scope>
    <source>
        <strain evidence="2 3">DSM 45615</strain>
    </source>
</reference>
<feature type="region of interest" description="Disordered" evidence="1">
    <location>
        <begin position="1"/>
        <end position="27"/>
    </location>
</feature>
<name>A0A840PBZ6_9ACTN</name>
<dbReference type="Proteomes" id="UP000578449">
    <property type="component" value="Unassembled WGS sequence"/>
</dbReference>
<dbReference type="RefSeq" id="WP_185053641.1">
    <property type="nucleotide sequence ID" value="NZ_BAABIX010000008.1"/>
</dbReference>
<keyword evidence="3" id="KW-1185">Reference proteome</keyword>
<sequence>MSSFTFGPSTPVRHGTDENARRTPVSGTCPECGASELAAYRVLSEGGRWDVEKCQACLASAHRTPAPALGPFTPFGSGA</sequence>
<protein>
    <submittedName>
        <fullName evidence="2">Uncharacterized protein</fullName>
    </submittedName>
</protein>
<organism evidence="2 3">
    <name type="scientific">Thermocatellispora tengchongensis</name>
    <dbReference type="NCBI Taxonomy" id="1073253"/>
    <lineage>
        <taxon>Bacteria</taxon>
        <taxon>Bacillati</taxon>
        <taxon>Actinomycetota</taxon>
        <taxon>Actinomycetes</taxon>
        <taxon>Streptosporangiales</taxon>
        <taxon>Streptosporangiaceae</taxon>
        <taxon>Thermocatellispora</taxon>
    </lineage>
</organism>